<reference evidence="1" key="1">
    <citation type="submission" date="2018-11" db="EMBL/GenBank/DDBJ databases">
        <authorList>
            <consortium name="Pathogen Informatics"/>
        </authorList>
    </citation>
    <scope>NUCLEOTIDE SEQUENCE</scope>
</reference>
<protein>
    <submittedName>
        <fullName evidence="1">Uncharacterized protein</fullName>
    </submittedName>
</protein>
<evidence type="ECO:0000313" key="2">
    <source>
        <dbReference type="Proteomes" id="UP000784294"/>
    </source>
</evidence>
<dbReference type="EMBL" id="CAAALY010270023">
    <property type="protein sequence ID" value="VEL41585.1"/>
    <property type="molecule type" value="Genomic_DNA"/>
</dbReference>
<dbReference type="Proteomes" id="UP000784294">
    <property type="component" value="Unassembled WGS sequence"/>
</dbReference>
<organism evidence="1 2">
    <name type="scientific">Protopolystoma xenopodis</name>
    <dbReference type="NCBI Taxonomy" id="117903"/>
    <lineage>
        <taxon>Eukaryota</taxon>
        <taxon>Metazoa</taxon>
        <taxon>Spiralia</taxon>
        <taxon>Lophotrochozoa</taxon>
        <taxon>Platyhelminthes</taxon>
        <taxon>Monogenea</taxon>
        <taxon>Polyopisthocotylea</taxon>
        <taxon>Polystomatidea</taxon>
        <taxon>Polystomatidae</taxon>
        <taxon>Protopolystoma</taxon>
    </lineage>
</organism>
<gene>
    <name evidence="1" type="ORF">PXEA_LOCUS35025</name>
</gene>
<comment type="caution">
    <text evidence="1">The sequence shown here is derived from an EMBL/GenBank/DDBJ whole genome shotgun (WGS) entry which is preliminary data.</text>
</comment>
<keyword evidence="2" id="KW-1185">Reference proteome</keyword>
<dbReference type="AlphaFoldDB" id="A0A3S5CR84"/>
<sequence>MATSQSNSELPVKRLPLLAGAIPHLSGNPMLLIAAPPASECAMNLTLQSSTSTTALVSPPYSHQLSDTCETHFGQVVTASVGCNENCQRTSKTGSTITVTGAIKREGEAADALSSQKWAVSPPEAVVGVEVDTLLSGPIEPSQIKLIRVHEYLLGLQASPPLGLCDIPTQRKADSRKVAKQPRKKDVFDI</sequence>
<name>A0A3S5CR84_9PLAT</name>
<accession>A0A3S5CR84</accession>
<proteinExistence type="predicted"/>
<evidence type="ECO:0000313" key="1">
    <source>
        <dbReference type="EMBL" id="VEL41585.1"/>
    </source>
</evidence>